<dbReference type="EMBL" id="JAULSU010000003">
    <property type="protein sequence ID" value="KAK0623441.1"/>
    <property type="molecule type" value="Genomic_DNA"/>
</dbReference>
<gene>
    <name evidence="19" type="ORF">B0T14DRAFT_516254</name>
</gene>
<comment type="catalytic activity">
    <reaction evidence="14">
        <text>2-(2-carboxy-4-methylthiazol-5-yl)ethyl phosphate + 4-amino-2-methyl-5-(diphosphooxymethyl)pyrimidine + 2 H(+) = thiamine phosphate + CO2 + diphosphate</text>
        <dbReference type="Rhea" id="RHEA:47848"/>
        <dbReference type="ChEBI" id="CHEBI:15378"/>
        <dbReference type="ChEBI" id="CHEBI:16526"/>
        <dbReference type="ChEBI" id="CHEBI:33019"/>
        <dbReference type="ChEBI" id="CHEBI:37575"/>
        <dbReference type="ChEBI" id="CHEBI:57841"/>
        <dbReference type="ChEBI" id="CHEBI:62890"/>
        <dbReference type="EC" id="2.5.1.3"/>
    </reaction>
</comment>
<dbReference type="FunFam" id="3.20.20.70:FF:000104">
    <property type="entry name" value="Thiamine biosynthetic bifunctional enzyme"/>
    <property type="match status" value="1"/>
</dbReference>
<comment type="caution">
    <text evidence="19">The sequence shown here is derived from an EMBL/GenBank/DDBJ whole genome shotgun (WGS) entry which is preliminary data.</text>
</comment>
<evidence type="ECO:0000256" key="10">
    <source>
        <dbReference type="ARBA" id="ARBA00022840"/>
    </source>
</evidence>
<dbReference type="InterPro" id="IPR013785">
    <property type="entry name" value="Aldolase_TIM"/>
</dbReference>
<evidence type="ECO:0000259" key="18">
    <source>
        <dbReference type="Pfam" id="PF02581"/>
    </source>
</evidence>
<proteinExistence type="inferred from homology"/>
<evidence type="ECO:0000256" key="17">
    <source>
        <dbReference type="ARBA" id="ARBA00061283"/>
    </source>
</evidence>
<keyword evidence="10" id="KW-0067">ATP-binding</keyword>
<organism evidence="19 20">
    <name type="scientific">Immersiella caudata</name>
    <dbReference type="NCBI Taxonomy" id="314043"/>
    <lineage>
        <taxon>Eukaryota</taxon>
        <taxon>Fungi</taxon>
        <taxon>Dikarya</taxon>
        <taxon>Ascomycota</taxon>
        <taxon>Pezizomycotina</taxon>
        <taxon>Sordariomycetes</taxon>
        <taxon>Sordariomycetidae</taxon>
        <taxon>Sordariales</taxon>
        <taxon>Lasiosphaeriaceae</taxon>
        <taxon>Immersiella</taxon>
    </lineage>
</organism>
<protein>
    <submittedName>
        <fullName evidence="19">Hydroxyethylthiazole kinase family-domain-containing protein</fullName>
    </submittedName>
</protein>
<comment type="function">
    <text evidence="3">Condenses 4-methyl-5-(beta-hydroxyethyl)thiazole monophosphate (THZ-P) and 2-methyl-4-amino-5-hydroxymethyl pyrimidine pyrophosphate (HMP-PP) to form thiamine monophosphate (TMP).</text>
</comment>
<comment type="pathway">
    <text evidence="4">Cofactor biosynthesis; thiamine diphosphate biosynthesis; 4-methyl-5-(2-phosphoethyl)-thiazole from 5-(2-hydroxyethyl)-4-methylthiazole: step 1/1.</text>
</comment>
<keyword evidence="7" id="KW-0479">Metal-binding</keyword>
<dbReference type="SUPFAM" id="SSF51391">
    <property type="entry name" value="Thiamin phosphate synthase"/>
    <property type="match status" value="1"/>
</dbReference>
<evidence type="ECO:0000256" key="1">
    <source>
        <dbReference type="ARBA" id="ARBA00001771"/>
    </source>
</evidence>
<comment type="cofactor">
    <cofactor evidence="2">
        <name>Mg(2+)</name>
        <dbReference type="ChEBI" id="CHEBI:18420"/>
    </cofactor>
</comment>
<dbReference type="NCBIfam" id="TIGR00694">
    <property type="entry name" value="thiM"/>
    <property type="match status" value="1"/>
</dbReference>
<evidence type="ECO:0000256" key="12">
    <source>
        <dbReference type="ARBA" id="ARBA00022977"/>
    </source>
</evidence>
<reference evidence="19" key="1">
    <citation type="submission" date="2023-06" db="EMBL/GenBank/DDBJ databases">
        <title>Genome-scale phylogeny and comparative genomics of the fungal order Sordariales.</title>
        <authorList>
            <consortium name="Lawrence Berkeley National Laboratory"/>
            <person name="Hensen N."/>
            <person name="Bonometti L."/>
            <person name="Westerberg I."/>
            <person name="Brannstrom I.O."/>
            <person name="Guillou S."/>
            <person name="Cros-Aarteil S."/>
            <person name="Calhoun S."/>
            <person name="Haridas S."/>
            <person name="Kuo A."/>
            <person name="Mondo S."/>
            <person name="Pangilinan J."/>
            <person name="Riley R."/>
            <person name="Labutti K."/>
            <person name="Andreopoulos B."/>
            <person name="Lipzen A."/>
            <person name="Chen C."/>
            <person name="Yanf M."/>
            <person name="Daum C."/>
            <person name="Ng V."/>
            <person name="Clum A."/>
            <person name="Steindorff A."/>
            <person name="Ohm R."/>
            <person name="Martin F."/>
            <person name="Silar P."/>
            <person name="Natvig D."/>
            <person name="Lalanne C."/>
            <person name="Gautier V."/>
            <person name="Ament-Velasquez S.L."/>
            <person name="Kruys A."/>
            <person name="Hutchinson M.I."/>
            <person name="Powell A.J."/>
            <person name="Barry K."/>
            <person name="Miller A.N."/>
            <person name="Grigoriev I.V."/>
            <person name="Debuchy R."/>
            <person name="Gladieux P."/>
            <person name="Thoren M.H."/>
            <person name="Johannesson H."/>
        </authorList>
    </citation>
    <scope>NUCLEOTIDE SEQUENCE</scope>
    <source>
        <strain evidence="19">CBS 606.72</strain>
    </source>
</reference>
<dbReference type="HAMAP" id="MF_00228">
    <property type="entry name" value="Thz_kinase"/>
    <property type="match status" value="1"/>
</dbReference>
<dbReference type="InterPro" id="IPR036206">
    <property type="entry name" value="ThiamineP_synth_sf"/>
</dbReference>
<dbReference type="GO" id="GO:0000287">
    <property type="term" value="F:magnesium ion binding"/>
    <property type="evidence" value="ECO:0007669"/>
    <property type="project" value="InterPro"/>
</dbReference>
<evidence type="ECO:0000256" key="15">
    <source>
        <dbReference type="ARBA" id="ARBA00047883"/>
    </source>
</evidence>
<comment type="similarity">
    <text evidence="17">In the N-terminal section; belongs to the thiamine-phosphate synthase family.</text>
</comment>
<dbReference type="HAMAP" id="MF_00097">
    <property type="entry name" value="TMP_synthase"/>
    <property type="match status" value="1"/>
</dbReference>
<dbReference type="CDD" id="cd01170">
    <property type="entry name" value="THZ_kinase"/>
    <property type="match status" value="1"/>
</dbReference>
<comment type="similarity">
    <text evidence="16">In the C-terminal section; belongs to the Thz kinase family.</text>
</comment>
<dbReference type="NCBIfam" id="TIGR00693">
    <property type="entry name" value="thiE"/>
    <property type="match status" value="1"/>
</dbReference>
<evidence type="ECO:0000256" key="14">
    <source>
        <dbReference type="ARBA" id="ARBA00047851"/>
    </source>
</evidence>
<dbReference type="PRINTS" id="PR01099">
    <property type="entry name" value="HYETHTZKNASE"/>
</dbReference>
<evidence type="ECO:0000256" key="3">
    <source>
        <dbReference type="ARBA" id="ARBA00003814"/>
    </source>
</evidence>
<evidence type="ECO:0000256" key="4">
    <source>
        <dbReference type="ARBA" id="ARBA00004868"/>
    </source>
</evidence>
<evidence type="ECO:0000256" key="11">
    <source>
        <dbReference type="ARBA" id="ARBA00022842"/>
    </source>
</evidence>
<keyword evidence="20" id="KW-1185">Reference proteome</keyword>
<dbReference type="GO" id="GO:0004789">
    <property type="term" value="F:thiamine-phosphate diphosphorylase activity"/>
    <property type="evidence" value="ECO:0007669"/>
    <property type="project" value="UniProtKB-EC"/>
</dbReference>
<dbReference type="Gene3D" id="3.20.20.70">
    <property type="entry name" value="Aldolase class I"/>
    <property type="match status" value="1"/>
</dbReference>
<dbReference type="InterPro" id="IPR034291">
    <property type="entry name" value="TMP_synthase"/>
</dbReference>
<dbReference type="PANTHER" id="PTHR20857:SF23">
    <property type="entry name" value="THIAMINE BIOSYNTHETIC BIFUNCTIONAL ENZYME"/>
    <property type="match status" value="1"/>
</dbReference>
<name>A0AA39WXN5_9PEZI</name>
<keyword evidence="9 19" id="KW-0418">Kinase</keyword>
<accession>A0AA39WXN5</accession>
<dbReference type="InterPro" id="IPR022998">
    <property type="entry name" value="ThiamineP_synth_TenI"/>
</dbReference>
<comment type="pathway">
    <text evidence="5">Cofactor biosynthesis; thiamine diphosphate biosynthesis; thiamine phosphate from 4-amino-2-methyl-5-diphosphomethylpyrimidine and 4-methyl-5-(2-phosphoethyl)-thiazole: step 1/1.</text>
</comment>
<dbReference type="AlphaFoldDB" id="A0AA39WXN5"/>
<evidence type="ECO:0000256" key="2">
    <source>
        <dbReference type="ARBA" id="ARBA00001946"/>
    </source>
</evidence>
<evidence type="ECO:0000313" key="20">
    <source>
        <dbReference type="Proteomes" id="UP001175000"/>
    </source>
</evidence>
<feature type="domain" description="Thiamine phosphate synthase/TenI" evidence="18">
    <location>
        <begin position="9"/>
        <end position="204"/>
    </location>
</feature>
<comment type="catalytic activity">
    <reaction evidence="15">
        <text>2-[(2R,5Z)-2-carboxy-4-methylthiazol-5(2H)-ylidene]ethyl phosphate + 4-amino-2-methyl-5-(diphosphooxymethyl)pyrimidine + 2 H(+) = thiamine phosphate + CO2 + diphosphate</text>
        <dbReference type="Rhea" id="RHEA:47844"/>
        <dbReference type="ChEBI" id="CHEBI:15378"/>
        <dbReference type="ChEBI" id="CHEBI:16526"/>
        <dbReference type="ChEBI" id="CHEBI:33019"/>
        <dbReference type="ChEBI" id="CHEBI:37575"/>
        <dbReference type="ChEBI" id="CHEBI:57841"/>
        <dbReference type="ChEBI" id="CHEBI:62899"/>
        <dbReference type="EC" id="2.5.1.3"/>
    </reaction>
</comment>
<comment type="catalytic activity">
    <reaction evidence="1">
        <text>5-(2-hydroxyethyl)-4-methylthiazole + ATP = 4-methyl-5-(2-phosphooxyethyl)-thiazole + ADP + H(+)</text>
        <dbReference type="Rhea" id="RHEA:24212"/>
        <dbReference type="ChEBI" id="CHEBI:15378"/>
        <dbReference type="ChEBI" id="CHEBI:17957"/>
        <dbReference type="ChEBI" id="CHEBI:30616"/>
        <dbReference type="ChEBI" id="CHEBI:58296"/>
        <dbReference type="ChEBI" id="CHEBI:456216"/>
        <dbReference type="EC" id="2.7.1.50"/>
    </reaction>
</comment>
<evidence type="ECO:0000313" key="19">
    <source>
        <dbReference type="EMBL" id="KAK0623441.1"/>
    </source>
</evidence>
<dbReference type="GO" id="GO:0009228">
    <property type="term" value="P:thiamine biosynthetic process"/>
    <property type="evidence" value="ECO:0007669"/>
    <property type="project" value="UniProtKB-KW"/>
</dbReference>
<comment type="catalytic activity">
    <reaction evidence="13">
        <text>4-methyl-5-(2-phosphooxyethyl)-thiazole + 4-amino-2-methyl-5-(diphosphooxymethyl)pyrimidine + H(+) = thiamine phosphate + diphosphate</text>
        <dbReference type="Rhea" id="RHEA:22328"/>
        <dbReference type="ChEBI" id="CHEBI:15378"/>
        <dbReference type="ChEBI" id="CHEBI:33019"/>
        <dbReference type="ChEBI" id="CHEBI:37575"/>
        <dbReference type="ChEBI" id="CHEBI:57841"/>
        <dbReference type="ChEBI" id="CHEBI:58296"/>
        <dbReference type="EC" id="2.5.1.3"/>
    </reaction>
</comment>
<dbReference type="Pfam" id="PF02581">
    <property type="entry name" value="TMP-TENI"/>
    <property type="match status" value="1"/>
</dbReference>
<dbReference type="PANTHER" id="PTHR20857">
    <property type="entry name" value="THIAMINE-PHOSPHATE PYROPHOSPHORYLASE"/>
    <property type="match status" value="1"/>
</dbReference>
<dbReference type="GO" id="GO:0005737">
    <property type="term" value="C:cytoplasm"/>
    <property type="evidence" value="ECO:0007669"/>
    <property type="project" value="TreeGrafter"/>
</dbReference>
<keyword evidence="11" id="KW-0460">Magnesium</keyword>
<dbReference type="Proteomes" id="UP001175000">
    <property type="component" value="Unassembled WGS sequence"/>
</dbReference>
<keyword evidence="6" id="KW-0808">Transferase</keyword>
<sequence length="519" mass="54034">MGKTIDYSLYLVTDSTPEILGSRDLVQVVEDAVAGGVTCVQLRDKTSTTDDLIAIGKRLHEVTKRAGVPLLINDRVDVAAAVQCEGAHVGQDDTDLAEARKILGPDAIIGVSAGTVEEALRACEGGADYLGIGTVYATQTKKNSKVILGPSGVREILAAIAEHGYSIPTVCIGGINQSNVQLTLEQTVTPSGRRLDGVAVVSVIMVAPEPARASSDLLTVIREVARKTTAAFGTPKIGATSYVAPDVVKRVCELKPISHNMTNLVVQNIAANVALAIGASPIMSSYGEEASDLAKLGGALVINMGTVTPEGLANHQKAIKAYNEAGRPVVYDPVGAGATAIRRAAVKTIISAGTLDVIKGNEGEIRTVFGSDQTQQRGVDSSSTLNGAQKAYLVRDLAAREGNIVVMTGETDYVSDGTSVVRIHNGHKLLGEVTGTGCSLGTAISAAVAAYPESRLSAVVTAMLHYEIAAEMAAERPDVQGPGTFVPAFLDELYKIREATAGGDLAWLGRAKVSDAFAY</sequence>
<evidence type="ECO:0000256" key="8">
    <source>
        <dbReference type="ARBA" id="ARBA00022741"/>
    </source>
</evidence>
<dbReference type="Gene3D" id="3.40.1190.20">
    <property type="match status" value="1"/>
</dbReference>
<dbReference type="InterPro" id="IPR029056">
    <property type="entry name" value="Ribokinase-like"/>
</dbReference>
<evidence type="ECO:0000256" key="5">
    <source>
        <dbReference type="ARBA" id="ARBA00005165"/>
    </source>
</evidence>
<dbReference type="InterPro" id="IPR000417">
    <property type="entry name" value="Hyethyz_kinase"/>
</dbReference>
<keyword evidence="12" id="KW-0784">Thiamine biosynthesis</keyword>
<evidence type="ECO:0000256" key="9">
    <source>
        <dbReference type="ARBA" id="ARBA00022777"/>
    </source>
</evidence>
<dbReference type="GO" id="GO:0004417">
    <property type="term" value="F:hydroxyethylthiazole kinase activity"/>
    <property type="evidence" value="ECO:0007669"/>
    <property type="project" value="UniProtKB-EC"/>
</dbReference>
<evidence type="ECO:0000256" key="6">
    <source>
        <dbReference type="ARBA" id="ARBA00022679"/>
    </source>
</evidence>
<dbReference type="NCBIfam" id="NF006830">
    <property type="entry name" value="PRK09355.1"/>
    <property type="match status" value="1"/>
</dbReference>
<dbReference type="Pfam" id="PF02110">
    <property type="entry name" value="HK"/>
    <property type="match status" value="1"/>
</dbReference>
<keyword evidence="8" id="KW-0547">Nucleotide-binding</keyword>
<evidence type="ECO:0000256" key="13">
    <source>
        <dbReference type="ARBA" id="ARBA00047334"/>
    </source>
</evidence>
<dbReference type="GO" id="GO:0005524">
    <property type="term" value="F:ATP binding"/>
    <property type="evidence" value="ECO:0007669"/>
    <property type="project" value="UniProtKB-KW"/>
</dbReference>
<evidence type="ECO:0000256" key="7">
    <source>
        <dbReference type="ARBA" id="ARBA00022723"/>
    </source>
</evidence>
<dbReference type="SUPFAM" id="SSF53613">
    <property type="entry name" value="Ribokinase-like"/>
    <property type="match status" value="1"/>
</dbReference>
<dbReference type="FunFam" id="3.40.1190.20:FF:000042">
    <property type="entry name" value="Probable thiamine biosynthetic bifunctional enzyme"/>
    <property type="match status" value="1"/>
</dbReference>
<evidence type="ECO:0000256" key="16">
    <source>
        <dbReference type="ARBA" id="ARBA00061146"/>
    </source>
</evidence>
<dbReference type="CDD" id="cd00564">
    <property type="entry name" value="TMP_TenI"/>
    <property type="match status" value="1"/>
</dbReference>